<evidence type="ECO:0000313" key="2">
    <source>
        <dbReference type="Proteomes" id="UP000509241"/>
    </source>
</evidence>
<dbReference type="Pfam" id="PF24366">
    <property type="entry name" value="DUF7522"/>
    <property type="match status" value="1"/>
</dbReference>
<evidence type="ECO:0000313" key="1">
    <source>
        <dbReference type="EMBL" id="QLG50320.1"/>
    </source>
</evidence>
<name>A0A7D5KZX2_9EURY</name>
<dbReference type="GeneID" id="56034917"/>
<gene>
    <name evidence="1" type="ORF">HYG82_16460</name>
</gene>
<proteinExistence type="predicted"/>
<sequence>MARWFAEATELHYIMGETNGVMVAVDAGAIDDIREIVDLSLDADSKYDG</sequence>
<organism evidence="1 2">
    <name type="scientific">Natrinema halophilum</name>
    <dbReference type="NCBI Taxonomy" id="1699371"/>
    <lineage>
        <taxon>Archaea</taxon>
        <taxon>Methanobacteriati</taxon>
        <taxon>Methanobacteriota</taxon>
        <taxon>Stenosarchaea group</taxon>
        <taxon>Halobacteria</taxon>
        <taxon>Halobacteriales</taxon>
        <taxon>Natrialbaceae</taxon>
        <taxon>Natrinema</taxon>
    </lineage>
</organism>
<dbReference type="RefSeq" id="WP_179262710.1">
    <property type="nucleotide sequence ID" value="NZ_CP058601.1"/>
</dbReference>
<reference evidence="1 2" key="1">
    <citation type="submission" date="2020-07" db="EMBL/GenBank/DDBJ databases">
        <authorList>
            <person name="Cui H."/>
        </authorList>
    </citation>
    <scope>NUCLEOTIDE SEQUENCE [LARGE SCALE GENOMIC DNA]</scope>
    <source>
        <strain evidence="1 2">YPL8</strain>
    </source>
</reference>
<dbReference type="KEGG" id="haly:HYG82_16460"/>
<dbReference type="InterPro" id="IPR055944">
    <property type="entry name" value="DUF7522"/>
</dbReference>
<dbReference type="AlphaFoldDB" id="A0A7D5KZX2"/>
<accession>A0A7D5KZX2</accession>
<dbReference type="EMBL" id="CP058601">
    <property type="protein sequence ID" value="QLG50320.1"/>
    <property type="molecule type" value="Genomic_DNA"/>
</dbReference>
<dbReference type="Proteomes" id="UP000509241">
    <property type="component" value="Chromosome"/>
</dbReference>
<keyword evidence="2" id="KW-1185">Reference proteome</keyword>
<protein>
    <submittedName>
        <fullName evidence="1">Uncharacterized protein</fullName>
    </submittedName>
</protein>